<dbReference type="InterPro" id="IPR047738">
    <property type="entry name" value="SAV_2336-like_N"/>
</dbReference>
<gene>
    <name evidence="2" type="ORF">JK363_29280</name>
</gene>
<dbReference type="InterPro" id="IPR027417">
    <property type="entry name" value="P-loop_NTPase"/>
</dbReference>
<keyword evidence="3" id="KW-1185">Reference proteome</keyword>
<feature type="compositionally biased region" description="Gly residues" evidence="1">
    <location>
        <begin position="325"/>
        <end position="336"/>
    </location>
</feature>
<dbReference type="NCBIfam" id="NF041121">
    <property type="entry name" value="SAV_2336_NTERM"/>
    <property type="match status" value="1"/>
</dbReference>
<evidence type="ECO:0000313" key="2">
    <source>
        <dbReference type="EMBL" id="MBL1100682.1"/>
    </source>
</evidence>
<sequence length="1717" mass="183638">MSDLTHLLALARELSGDEDLTARELAELLWLAEEVRAARQPAAEPVDPPPGEPPAPPAPPPAPPPVAGEPSEEPTEDVTPDEEPAEPLRPSATPLHSPAASGSTGGSENGGGAKATPLPLRQPSALPHRLELARALRPLKRRVPAPGRRVLDEPLTADRSARARRPLPALRHASERWLELALVVDESVSMSVWRRTVDDFRALVEGHGAFRDVRMWRFDADEPELVLRYGPCGGDGRTTPGAEGRKPAELHDPAHRRLILVVTDGLGELWGTPAMTRTLRQWARRASLTVVQVLPPELWHRTWLPPVRAALRATGPARPTVRPLGPGGTLGAGGGRSSPDLVPLVTLDPEWLRPWAQAVSGSRTTWRPGSAVDLAKAPSHGEPDPVTHPVPDHETPAAAWVEDFRTWATPGAMELAFLLSAAPLTLPLMRWLQQTLLPATGPAQLAEVFLSGLLVRTTERHRGENPDQVVYEFRAGVRDELASGLTRTRAYQVLTTLIRAPEALAEPFGGSLDFRVLAADPTGSLELADGRVFATVAASVLGGLGGELTTYAQRIDTALRDVETPEEPEPAEDEPRGRVCVAAAQVDGRDVTVTSAGGELWIWDLTTGRGRLAAHGGETAVTALVCAGTATGRAMVVALYADGVLAAVDLTAREGREAWRRGAGARPGVLACGEVAGQRIVAVAGPDGIDLYDLASGVPFLPTVPVAEDVRALAVLTADGRSHLFTGDTEGVVRDRVLGPGGMGVPPAASGPVGRRHFLSFAPGTSEDESTAAACRELAAGFRAFGCHTHVATDVPEREYPRVIDEMTSGFGEADIVIVHIAGHLTADTDGLLGLVRPDRGGGRWMLIADGCQEVAEDRFPVLDFDTLMVPAPGVGAGRLTRVLAEALRLLASGRRRAPRDEPYIPLRDVVELMNLLTEDGTLPDPVLHLRYTRGLPDEFLPNPGYEPSAETDVPERTLWRYPQDAPTFRTLTGWIGNPSAYPRLALVLGPEASGKTTLVATVMSWVRESLARPEVCMVSAYGATSTALTELLAAQLSAPDEFPRGVEQLVEWLGHRGDQPLIVVDALDETPYARAIVRELLLPLLDSGVCRLLIASRAGRHTRELTENNRPVLTVRLTATREMRRRALRNVCEEMLGSAPFYRRRDDAPVRQAFSEAVANTLVEQGAPVEQIVVARAFAGFIASRGEPLEDVTEAEWVGSGVPRTLSDVVQLLLADARSPWTRLVLKILAASKSGGLADTEIQRRCGAFGGAPPSLYEVREALVPVRGLVNTTVDAHGTARYRVVSVAVANRVRTARTADPDLACDPFPVRPWSSPSTVARQPGAALTLAVDGRSPASTLVFTGPGATCLSSYVVRGEDRLRCVHLTPGEEFLPHVGFVEWSGGRAAVLGSRSGLSVVPLDGPSVIVSRASEGLGAIEAFTATTSVAGRPAAITVDGEGIPRTWRLDNGMPLGRPCAAVPRVLFLHPSELNPWTAGLGDGLAKAGLRLPADGVDLRTLPYLPVLQPPPGEAESDAEVQAALSAAQQQLPEGATRSRFSFRGLLNSLTRRLGVFPDWLPAVTQEFITYLNDDARRAAVRRMLGEAVAAQRPQVLIAHGMGSVIAYEALWERPELSVELLVTMGTPIGLDAIFSRLEPAPVDGRGLRPPAVRRWVNLDGRLDPLSYRPLTARFDGVARDIPCEGAGAPLGGGRRSYLNHPALAEVLAPYLTPAKEGKP</sequence>
<proteinExistence type="predicted"/>
<dbReference type="Gene3D" id="2.130.10.10">
    <property type="entry name" value="YVTN repeat-like/Quinoprotein amine dehydrogenase"/>
    <property type="match status" value="1"/>
</dbReference>
<dbReference type="InterPro" id="IPR015943">
    <property type="entry name" value="WD40/YVTN_repeat-like_dom_sf"/>
</dbReference>
<name>A0ABS1NKR5_9ACTN</name>
<feature type="region of interest" description="Disordered" evidence="1">
    <location>
        <begin position="318"/>
        <end position="337"/>
    </location>
</feature>
<protein>
    <recommendedName>
        <fullName evidence="4">AAA+ ATPase domain-containing protein</fullName>
    </recommendedName>
</protein>
<feature type="compositionally biased region" description="Gly residues" evidence="1">
    <location>
        <begin position="103"/>
        <end position="113"/>
    </location>
</feature>
<reference evidence="2 3" key="1">
    <citation type="submission" date="2021-01" db="EMBL/GenBank/DDBJ databases">
        <title>WGS of actinomycetes isolated from Thailand.</title>
        <authorList>
            <person name="Thawai C."/>
        </authorList>
    </citation>
    <scope>NUCLEOTIDE SEQUENCE [LARGE SCALE GENOMIC DNA]</scope>
    <source>
        <strain evidence="2 3">CA1R205</strain>
    </source>
</reference>
<feature type="compositionally biased region" description="Pro residues" evidence="1">
    <location>
        <begin position="46"/>
        <end position="67"/>
    </location>
</feature>
<accession>A0ABS1NKR5</accession>
<organism evidence="2 3">
    <name type="scientific">Streptomyces coffeae</name>
    <dbReference type="NCBI Taxonomy" id="621382"/>
    <lineage>
        <taxon>Bacteria</taxon>
        <taxon>Bacillati</taxon>
        <taxon>Actinomycetota</taxon>
        <taxon>Actinomycetes</taxon>
        <taxon>Kitasatosporales</taxon>
        <taxon>Streptomycetaceae</taxon>
        <taxon>Streptomyces</taxon>
    </lineage>
</organism>
<dbReference type="Proteomes" id="UP000634229">
    <property type="component" value="Unassembled WGS sequence"/>
</dbReference>
<dbReference type="EMBL" id="JAERRF010000021">
    <property type="protein sequence ID" value="MBL1100682.1"/>
    <property type="molecule type" value="Genomic_DNA"/>
</dbReference>
<dbReference type="RefSeq" id="WP_201879425.1">
    <property type="nucleotide sequence ID" value="NZ_JAERRF010000021.1"/>
</dbReference>
<evidence type="ECO:0000256" key="1">
    <source>
        <dbReference type="SAM" id="MobiDB-lite"/>
    </source>
</evidence>
<feature type="compositionally biased region" description="Acidic residues" evidence="1">
    <location>
        <begin position="70"/>
        <end position="85"/>
    </location>
</feature>
<dbReference type="InterPro" id="IPR029058">
    <property type="entry name" value="AB_hydrolase_fold"/>
</dbReference>
<evidence type="ECO:0000313" key="3">
    <source>
        <dbReference type="Proteomes" id="UP000634229"/>
    </source>
</evidence>
<feature type="region of interest" description="Disordered" evidence="1">
    <location>
        <begin position="38"/>
        <end position="123"/>
    </location>
</feature>
<dbReference type="SUPFAM" id="SSF50998">
    <property type="entry name" value="Quinoprotein alcohol dehydrogenase-like"/>
    <property type="match status" value="1"/>
</dbReference>
<dbReference type="SUPFAM" id="SSF52540">
    <property type="entry name" value="P-loop containing nucleoside triphosphate hydrolases"/>
    <property type="match status" value="1"/>
</dbReference>
<dbReference type="Gene3D" id="3.40.50.300">
    <property type="entry name" value="P-loop containing nucleotide triphosphate hydrolases"/>
    <property type="match status" value="1"/>
</dbReference>
<evidence type="ECO:0008006" key="4">
    <source>
        <dbReference type="Google" id="ProtNLM"/>
    </source>
</evidence>
<dbReference type="SUPFAM" id="SSF53474">
    <property type="entry name" value="alpha/beta-Hydrolases"/>
    <property type="match status" value="1"/>
</dbReference>
<comment type="caution">
    <text evidence="2">The sequence shown here is derived from an EMBL/GenBank/DDBJ whole genome shotgun (WGS) entry which is preliminary data.</text>
</comment>
<dbReference type="InterPro" id="IPR011047">
    <property type="entry name" value="Quinoprotein_ADH-like_sf"/>
</dbReference>